<sequence length="145" mass="16905">MKSILLYISLILFSVPAFSQCVESIDIKSPYYIMERPTATFVDEVDEISNNEIKFLQVEESYLLLMDEYKNQVKLYNWEFLSDVSSDQNEDIISAFKITNSKTFTTAKVIYRKEGSCYAATVELYNKKGTLILKFHSDKLRKSYE</sequence>
<comment type="caution">
    <text evidence="2">The sequence shown here is derived from an EMBL/GenBank/DDBJ whole genome shotgun (WGS) entry which is preliminary data.</text>
</comment>
<evidence type="ECO:0000313" key="2">
    <source>
        <dbReference type="EMBL" id="NLR91940.1"/>
    </source>
</evidence>
<reference evidence="2 3" key="1">
    <citation type="submission" date="2020-04" db="EMBL/GenBank/DDBJ databases">
        <title>Flammeovirga sp. SR4, a novel species isolated from seawater.</title>
        <authorList>
            <person name="Wang X."/>
        </authorList>
    </citation>
    <scope>NUCLEOTIDE SEQUENCE [LARGE SCALE GENOMIC DNA]</scope>
    <source>
        <strain evidence="2 3">SR4</strain>
    </source>
</reference>
<dbReference type="RefSeq" id="WP_168882651.1">
    <property type="nucleotide sequence ID" value="NZ_JABAIL010000003.1"/>
</dbReference>
<dbReference type="Proteomes" id="UP000585050">
    <property type="component" value="Unassembled WGS sequence"/>
</dbReference>
<keyword evidence="1" id="KW-0732">Signal</keyword>
<feature type="chain" id="PRO_5031519833" evidence="1">
    <location>
        <begin position="20"/>
        <end position="145"/>
    </location>
</feature>
<dbReference type="EMBL" id="JABAIL010000003">
    <property type="protein sequence ID" value="NLR91940.1"/>
    <property type="molecule type" value="Genomic_DNA"/>
</dbReference>
<accession>A0A7X8XWC4</accession>
<protein>
    <submittedName>
        <fullName evidence="2">Uncharacterized protein</fullName>
    </submittedName>
</protein>
<dbReference type="AlphaFoldDB" id="A0A7X8XWC4"/>
<organism evidence="2 3">
    <name type="scientific">Flammeovirga agarivorans</name>
    <dbReference type="NCBI Taxonomy" id="2726742"/>
    <lineage>
        <taxon>Bacteria</taxon>
        <taxon>Pseudomonadati</taxon>
        <taxon>Bacteroidota</taxon>
        <taxon>Cytophagia</taxon>
        <taxon>Cytophagales</taxon>
        <taxon>Flammeovirgaceae</taxon>
        <taxon>Flammeovirga</taxon>
    </lineage>
</organism>
<evidence type="ECO:0000256" key="1">
    <source>
        <dbReference type="SAM" id="SignalP"/>
    </source>
</evidence>
<feature type="signal peptide" evidence="1">
    <location>
        <begin position="1"/>
        <end position="19"/>
    </location>
</feature>
<name>A0A7X8XWC4_9BACT</name>
<evidence type="ECO:0000313" key="3">
    <source>
        <dbReference type="Proteomes" id="UP000585050"/>
    </source>
</evidence>
<proteinExistence type="predicted"/>
<gene>
    <name evidence="2" type="ORF">HGP29_12015</name>
</gene>
<keyword evidence="3" id="KW-1185">Reference proteome</keyword>